<dbReference type="Pfam" id="PF13855">
    <property type="entry name" value="LRR_8"/>
    <property type="match status" value="2"/>
</dbReference>
<dbReference type="OMA" id="MDPHPGT"/>
<feature type="compositionally biased region" description="Low complexity" evidence="5">
    <location>
        <begin position="53"/>
        <end position="66"/>
    </location>
</feature>
<reference evidence="7" key="1">
    <citation type="journal article" date="2014" name="Nat. Genet.">
        <title>A reference genome for common bean and genome-wide analysis of dual domestications.</title>
        <authorList>
            <person name="Schmutz J."/>
            <person name="McClean P.E."/>
            <person name="Mamidi S."/>
            <person name="Wu G.A."/>
            <person name="Cannon S.B."/>
            <person name="Grimwood J."/>
            <person name="Jenkins J."/>
            <person name="Shu S."/>
            <person name="Song Q."/>
            <person name="Chavarro C."/>
            <person name="Torres-Torres M."/>
            <person name="Geffroy V."/>
            <person name="Moghaddam S.M."/>
            <person name="Gao D."/>
            <person name="Abernathy B."/>
            <person name="Barry K."/>
            <person name="Blair M."/>
            <person name="Brick M.A."/>
            <person name="Chovatia M."/>
            <person name="Gepts P."/>
            <person name="Goodstein D.M."/>
            <person name="Gonzales M."/>
            <person name="Hellsten U."/>
            <person name="Hyten D.L."/>
            <person name="Jia G."/>
            <person name="Kelly J.D."/>
            <person name="Kudrna D."/>
            <person name="Lee R."/>
            <person name="Richard M.M."/>
            <person name="Miklas P.N."/>
            <person name="Osorno J.M."/>
            <person name="Rodrigues J."/>
            <person name="Thareau V."/>
            <person name="Urrea C.A."/>
            <person name="Wang M."/>
            <person name="Yu Y."/>
            <person name="Zhang M."/>
            <person name="Wing R.A."/>
            <person name="Cregan P.B."/>
            <person name="Rokhsar D.S."/>
            <person name="Jackson S.A."/>
        </authorList>
    </citation>
    <scope>NUCLEOTIDE SEQUENCE [LARGE SCALE GENOMIC DNA]</scope>
    <source>
        <strain evidence="7">cv. G19833</strain>
    </source>
</reference>
<comment type="similarity">
    <text evidence="4">Belongs to the SHOC2 family.</text>
</comment>
<dbReference type="Pfam" id="PF00560">
    <property type="entry name" value="LRR_1"/>
    <property type="match status" value="1"/>
</dbReference>
<dbReference type="SUPFAM" id="SSF52058">
    <property type="entry name" value="L domain-like"/>
    <property type="match status" value="1"/>
</dbReference>
<keyword evidence="2" id="KW-0677">Repeat</keyword>
<dbReference type="Gramene" id="ESW27472">
    <property type="protein sequence ID" value="ESW27472"/>
    <property type="gene ID" value="PHAVU_003G204700g"/>
</dbReference>
<organism evidence="6 7">
    <name type="scientific">Phaseolus vulgaris</name>
    <name type="common">Kidney bean</name>
    <name type="synonym">French bean</name>
    <dbReference type="NCBI Taxonomy" id="3885"/>
    <lineage>
        <taxon>Eukaryota</taxon>
        <taxon>Viridiplantae</taxon>
        <taxon>Streptophyta</taxon>
        <taxon>Embryophyta</taxon>
        <taxon>Tracheophyta</taxon>
        <taxon>Spermatophyta</taxon>
        <taxon>Magnoliopsida</taxon>
        <taxon>eudicotyledons</taxon>
        <taxon>Gunneridae</taxon>
        <taxon>Pentapetalae</taxon>
        <taxon>rosids</taxon>
        <taxon>fabids</taxon>
        <taxon>Fabales</taxon>
        <taxon>Fabaceae</taxon>
        <taxon>Papilionoideae</taxon>
        <taxon>50 kb inversion clade</taxon>
        <taxon>NPAAA clade</taxon>
        <taxon>indigoferoid/millettioid clade</taxon>
        <taxon>Phaseoleae</taxon>
        <taxon>Phaseolus</taxon>
    </lineage>
</organism>
<proteinExistence type="inferred from homology"/>
<dbReference type="InterPro" id="IPR032675">
    <property type="entry name" value="LRR_dom_sf"/>
</dbReference>
<keyword evidence="3" id="KW-0175">Coiled coil</keyword>
<evidence type="ECO:0000256" key="2">
    <source>
        <dbReference type="ARBA" id="ARBA00022737"/>
    </source>
</evidence>
<accession>V7CB99</accession>
<evidence type="ECO:0000256" key="4">
    <source>
        <dbReference type="ARBA" id="ARBA00023786"/>
    </source>
</evidence>
<dbReference type="FunFam" id="3.80.10.10:FF:000610">
    <property type="entry name" value="Plant intracellular Ras-group-related LRR protein 9"/>
    <property type="match status" value="1"/>
</dbReference>
<dbReference type="eggNOG" id="KOG0619">
    <property type="taxonomic scope" value="Eukaryota"/>
</dbReference>
<dbReference type="Proteomes" id="UP000000226">
    <property type="component" value="Chromosome 3"/>
</dbReference>
<dbReference type="OrthoDB" id="1668230at2759"/>
<dbReference type="InterPro" id="IPR050216">
    <property type="entry name" value="LRR_domain-containing"/>
</dbReference>
<keyword evidence="1" id="KW-0433">Leucine-rich repeat</keyword>
<gene>
    <name evidence="6" type="ORF">PHAVU_003G204700g</name>
</gene>
<dbReference type="SMR" id="V7CB99"/>
<dbReference type="GO" id="GO:0005737">
    <property type="term" value="C:cytoplasm"/>
    <property type="evidence" value="ECO:0007669"/>
    <property type="project" value="TreeGrafter"/>
</dbReference>
<keyword evidence="7" id="KW-1185">Reference proteome</keyword>
<evidence type="ECO:0000256" key="5">
    <source>
        <dbReference type="SAM" id="MobiDB-lite"/>
    </source>
</evidence>
<evidence type="ECO:0000313" key="7">
    <source>
        <dbReference type="Proteomes" id="UP000000226"/>
    </source>
</evidence>
<dbReference type="PANTHER" id="PTHR48051:SF1">
    <property type="entry name" value="RAS SUPPRESSOR PROTEIN 1"/>
    <property type="match status" value="1"/>
</dbReference>
<evidence type="ECO:0000313" key="6">
    <source>
        <dbReference type="EMBL" id="ESW27472.1"/>
    </source>
</evidence>
<dbReference type="FunFam" id="3.80.10.10:FF:000746">
    <property type="entry name" value="Plant intracellular Ras-group-related LRR protein 2"/>
    <property type="match status" value="1"/>
</dbReference>
<dbReference type="InterPro" id="IPR001611">
    <property type="entry name" value="Leu-rich_rpt"/>
</dbReference>
<dbReference type="AlphaFoldDB" id="V7CB99"/>
<dbReference type="SMART" id="SM00364">
    <property type="entry name" value="LRR_BAC"/>
    <property type="match status" value="8"/>
</dbReference>
<name>V7CB99_PHAVU</name>
<evidence type="ECO:0000256" key="1">
    <source>
        <dbReference type="ARBA" id="ARBA00022614"/>
    </source>
</evidence>
<dbReference type="EMBL" id="CM002290">
    <property type="protein sequence ID" value="ESW27472.1"/>
    <property type="molecule type" value="Genomic_DNA"/>
</dbReference>
<dbReference type="GO" id="GO:0055046">
    <property type="term" value="P:microgametogenesis"/>
    <property type="evidence" value="ECO:0007669"/>
    <property type="project" value="UniProtKB-ARBA"/>
</dbReference>
<dbReference type="InterPro" id="IPR003591">
    <property type="entry name" value="Leu-rich_rpt_typical-subtyp"/>
</dbReference>
<dbReference type="PANTHER" id="PTHR48051">
    <property type="match status" value="1"/>
</dbReference>
<dbReference type="STRING" id="3885.V7CB99"/>
<protein>
    <submittedName>
        <fullName evidence="6">Uncharacterized protein</fullName>
    </submittedName>
</protein>
<dbReference type="Gene3D" id="3.80.10.10">
    <property type="entry name" value="Ribonuclease Inhibitor"/>
    <property type="match status" value="3"/>
</dbReference>
<sequence>MDPHPGTFPVLSYVMSRLPSFGPRSPTSSASATATASSSASTSKSHHVDIEQPSPSYPSSSSSSSSIVGQMPNLADPAMLASMTRAISDVAQARSVFKVMGPRPTHEEVDEAKAKLVDLEAHLSRQLEEIVGMPRPPEIDEARWVAHLAEKEKATKESTEKEKRILKSLIQLDNMHDAYGKLLKDAEKRLVKIYENANNDDNENDEVEDDKEVSQVKEQVEGILQEAYGKGVERIALSGKRLKYLPEAFGHIPALVVLDVSTNQLSVIPDSICGLENLEELNISSNALESLPDSIGLLQKLKVLNVSGNKLCALPDSISKCSSLVELDASFNSLSYLPTNIGYELRNLQKLLIQLNKIRSFPSSICEMKSLRYLDAHFNELRGLPVAVGKLTSLQVLNLSSNFSDLRELPETFGDLINLRELDLSNNQIHALPDSFGRLHNLTKLNLDQNPLEVPPVDLVDQGVQAVKSFMSRRWIDILAEEERKTTQEMQEQGDNGWLTRSTSWLKNVSDNVSDMIMSPKTPKEAYLNQQL</sequence>
<evidence type="ECO:0000256" key="3">
    <source>
        <dbReference type="ARBA" id="ARBA00023054"/>
    </source>
</evidence>
<feature type="region of interest" description="Disordered" evidence="5">
    <location>
        <begin position="19"/>
        <end position="70"/>
    </location>
</feature>
<dbReference type="PROSITE" id="PS51450">
    <property type="entry name" value="LRR"/>
    <property type="match status" value="2"/>
</dbReference>
<feature type="compositionally biased region" description="Low complexity" evidence="5">
    <location>
        <begin position="27"/>
        <end position="43"/>
    </location>
</feature>
<dbReference type="SMART" id="SM00369">
    <property type="entry name" value="LRR_TYP"/>
    <property type="match status" value="8"/>
</dbReference>